<gene>
    <name evidence="1" type="ORF">KPL71_004441</name>
</gene>
<accession>A0ACB8N4W3</accession>
<dbReference type="Proteomes" id="UP000829398">
    <property type="component" value="Chromosome 2"/>
</dbReference>
<reference evidence="2" key="1">
    <citation type="journal article" date="2023" name="Hortic. Res.">
        <title>A chromosome-level phased genome enabling allele-level studies in sweet orange: a case study on citrus Huanglongbing tolerance.</title>
        <authorList>
            <person name="Wu B."/>
            <person name="Yu Q."/>
            <person name="Deng Z."/>
            <person name="Duan Y."/>
            <person name="Luo F."/>
            <person name="Gmitter F. Jr."/>
        </authorList>
    </citation>
    <scope>NUCLEOTIDE SEQUENCE [LARGE SCALE GENOMIC DNA]</scope>
    <source>
        <strain evidence="2">cv. Valencia</strain>
    </source>
</reference>
<evidence type="ECO:0000313" key="2">
    <source>
        <dbReference type="Proteomes" id="UP000829398"/>
    </source>
</evidence>
<dbReference type="EMBL" id="CM039171">
    <property type="protein sequence ID" value="KAH9793169.1"/>
    <property type="molecule type" value="Genomic_DNA"/>
</dbReference>
<proteinExistence type="predicted"/>
<protein>
    <submittedName>
        <fullName evidence="1">GPI-anchored protein</fullName>
    </submittedName>
</protein>
<sequence length="489" mass="53441">MRVQQGVSFSLILRLISLLFFLCPYGSQCIPHNDVKGFIFEKINNNTMAPEISPSVEPQPFLPLLAPSPSTPISNSSLPKLSGLCTLNFSAAESFVSTTATDCWASFAPYLANVVCCPQFDATMVILMGQYSKYSGMLSLNTTNAQHCLSDFEKILETQGANRNLKTICSIHPANLTEASCPVVDANKFESIVDSSKILTACGKVDPVKECCQQVCQNAILDAARKIAMDGMVSMPENSTRIDDCKSIVFRWLASKLDPSSANSVLRALSNCKVNKDMVNVTKECGYTISNKKACCKAMESYVSHLQEQSFITNLQALNCAASLGMKLQKANVSQNIYDLCHINLKDFSLQGIGFICDLNDNIEAPWPSASFVPAGSCNETSKLPARPTAKPSQATAVKDDRDIWNQTVQHFLEGSPVLHMTLEKSDLDYDPRVLEESIYSSSSERDSTDSMNLYTLADALPDLNSPVLEANEPTNVCATVLPTWLIPD</sequence>
<organism evidence="1 2">
    <name type="scientific">Citrus sinensis</name>
    <name type="common">Sweet orange</name>
    <name type="synonym">Citrus aurantium var. sinensis</name>
    <dbReference type="NCBI Taxonomy" id="2711"/>
    <lineage>
        <taxon>Eukaryota</taxon>
        <taxon>Viridiplantae</taxon>
        <taxon>Streptophyta</taxon>
        <taxon>Embryophyta</taxon>
        <taxon>Tracheophyta</taxon>
        <taxon>Spermatophyta</taxon>
        <taxon>Magnoliopsida</taxon>
        <taxon>eudicotyledons</taxon>
        <taxon>Gunneridae</taxon>
        <taxon>Pentapetalae</taxon>
        <taxon>rosids</taxon>
        <taxon>malvids</taxon>
        <taxon>Sapindales</taxon>
        <taxon>Rutaceae</taxon>
        <taxon>Aurantioideae</taxon>
        <taxon>Citrus</taxon>
    </lineage>
</organism>
<evidence type="ECO:0000313" key="1">
    <source>
        <dbReference type="EMBL" id="KAH9793169.1"/>
    </source>
</evidence>
<keyword evidence="2" id="KW-1185">Reference proteome</keyword>
<name>A0ACB8N4W3_CITSI</name>
<comment type="caution">
    <text evidence="1">The sequence shown here is derived from an EMBL/GenBank/DDBJ whole genome shotgun (WGS) entry which is preliminary data.</text>
</comment>